<accession>A0AAU8DNB1</accession>
<dbReference type="InterPro" id="IPR027381">
    <property type="entry name" value="LytR/CpsA/Psr_C"/>
</dbReference>
<reference evidence="4" key="1">
    <citation type="submission" date="2024-05" db="EMBL/GenBank/DDBJ databases">
        <authorList>
            <person name="Cai S.Y."/>
            <person name="Jin L.M."/>
            <person name="Li H.R."/>
        </authorList>
    </citation>
    <scope>NUCLEOTIDE SEQUENCE</scope>
    <source>
        <strain evidence="4">A5-74</strain>
    </source>
</reference>
<organism evidence="4">
    <name type="scientific">Nakamurella sp. A5-74</name>
    <dbReference type="NCBI Taxonomy" id="3158264"/>
    <lineage>
        <taxon>Bacteria</taxon>
        <taxon>Bacillati</taxon>
        <taxon>Actinomycetota</taxon>
        <taxon>Actinomycetes</taxon>
        <taxon>Nakamurellales</taxon>
        <taxon>Nakamurellaceae</taxon>
        <taxon>Nakamurella</taxon>
    </lineage>
</organism>
<evidence type="ECO:0000259" key="3">
    <source>
        <dbReference type="Pfam" id="PF13399"/>
    </source>
</evidence>
<gene>
    <name evidence="4" type="primary">cei</name>
    <name evidence="4" type="ORF">ABLG96_14070</name>
</gene>
<evidence type="ECO:0000256" key="1">
    <source>
        <dbReference type="SAM" id="MobiDB-lite"/>
    </source>
</evidence>
<dbReference type="EMBL" id="CP159218">
    <property type="protein sequence ID" value="XCG62377.1"/>
    <property type="molecule type" value="Genomic_DNA"/>
</dbReference>
<dbReference type="AlphaFoldDB" id="A0AAU8DNB1"/>
<evidence type="ECO:0000313" key="4">
    <source>
        <dbReference type="EMBL" id="XCG62377.1"/>
    </source>
</evidence>
<dbReference type="RefSeq" id="WP_353647992.1">
    <property type="nucleotide sequence ID" value="NZ_CP159218.1"/>
</dbReference>
<sequence>MTTDPTADRYRRRRRWPILTVLGVLFLGGGYIWFQALKPEPSLGTGCNTPGAAPVSTSQSARSSAATGRPPSGGSGSSARSSASRSSAAPRTTTTSLGAFTDKNTLAQVRPAAPDAFTLNVLNASQQHGLAKTLSDELRTLGFDQIGEVTNDPLYPANDLRCVGEIRYGNAGVASARTALMLMPCAQLVVDNRVDESVDVAIGDLYTFDSTPDAVKAQLAAIGDAAAPPPVFDGRTVQLSRSALSIPPLPSAVCPS</sequence>
<keyword evidence="2" id="KW-0472">Membrane</keyword>
<dbReference type="NCBIfam" id="NF035953">
    <property type="entry name" value="integrity_Cei"/>
    <property type="match status" value="1"/>
</dbReference>
<evidence type="ECO:0000256" key="2">
    <source>
        <dbReference type="SAM" id="Phobius"/>
    </source>
</evidence>
<keyword evidence="2" id="KW-1133">Transmembrane helix</keyword>
<protein>
    <submittedName>
        <fullName evidence="4">Envelope integrity protein Cei</fullName>
    </submittedName>
</protein>
<dbReference type="Pfam" id="PF13399">
    <property type="entry name" value="LytR_C"/>
    <property type="match status" value="1"/>
</dbReference>
<feature type="compositionally biased region" description="Low complexity" evidence="1">
    <location>
        <begin position="77"/>
        <end position="96"/>
    </location>
</feature>
<name>A0AAU8DNB1_9ACTN</name>
<feature type="transmembrane region" description="Helical" evidence="2">
    <location>
        <begin position="16"/>
        <end position="34"/>
    </location>
</feature>
<keyword evidence="2" id="KW-0812">Transmembrane</keyword>
<proteinExistence type="predicted"/>
<feature type="compositionally biased region" description="Low complexity" evidence="1">
    <location>
        <begin position="53"/>
        <end position="70"/>
    </location>
</feature>
<feature type="domain" description="LytR/CpsA/Psr regulator C-terminal" evidence="3">
    <location>
        <begin position="118"/>
        <end position="206"/>
    </location>
</feature>
<feature type="region of interest" description="Disordered" evidence="1">
    <location>
        <begin position="48"/>
        <end position="99"/>
    </location>
</feature>